<evidence type="ECO:0000313" key="1">
    <source>
        <dbReference type="EMBL" id="APY23818.1"/>
    </source>
</evidence>
<dbReference type="EMBL" id="KY363215">
    <property type="protein sequence ID" value="APY23818.1"/>
    <property type="molecule type" value="Genomic_DNA"/>
</dbReference>
<organism evidence="1">
    <name type="scientific">Staphylococcus arlettae</name>
    <dbReference type="NCBI Taxonomy" id="29378"/>
    <lineage>
        <taxon>Bacteria</taxon>
        <taxon>Bacillati</taxon>
        <taxon>Bacillota</taxon>
        <taxon>Bacilli</taxon>
        <taxon>Bacillales</taxon>
        <taxon>Staphylococcaceae</taxon>
        <taxon>Staphylococcus</taxon>
    </lineage>
</organism>
<accession>A0A1W5QE46</accession>
<sequence length="63" mass="7239">MLVILAGVGRRNHFFKIRFLSHFMFYSKSLFIWAVAVCIENALQTKLFSTLVSLAGVGRRNDF</sequence>
<name>A0A1W5QE46_9STAP</name>
<proteinExistence type="predicted"/>
<dbReference type="AlphaFoldDB" id="A0A1W5QE46"/>
<dbReference type="RefSeq" id="WP_133174043.1">
    <property type="nucleotide sequence ID" value="NZ_PZDJ01000003.1"/>
</dbReference>
<protein>
    <submittedName>
        <fullName evidence="1">Uncharacterized protein</fullName>
    </submittedName>
</protein>
<reference evidence="1" key="1">
    <citation type="journal article" date="2017" name="MSphere">
        <title>Novel beta-lactamase blaARL in Staphylococcus arlettae.</title>
        <authorList>
            <person name="Andreis S.N."/>
            <person name="Perreten V."/>
            <person name="Schwendener S."/>
        </authorList>
    </citation>
    <scope>NUCLEOTIDE SEQUENCE</scope>
    <source>
        <strain evidence="1">SAN1670</strain>
    </source>
</reference>